<dbReference type="InterPro" id="IPR025992">
    <property type="entry name" value="Haem-bd"/>
</dbReference>
<dbReference type="AlphaFoldDB" id="A0A101CHZ8"/>
<sequence>MRKILKRLPLILLAIFIVAQLFQPALNKEASSSAKNINISKVENLPSNVDYILRTSCFDCHSNNTNYEWYDFIQPGRIFVDDHVKKGKAVLNFDEWGNYSSRKQERLLNSIKSQLEEGKMPLESYLWLHKDAKIDSSKMKQLKAWLNSK</sequence>
<dbReference type="EMBL" id="LMAI01000004">
    <property type="protein sequence ID" value="KUJ56365.1"/>
    <property type="molecule type" value="Genomic_DNA"/>
</dbReference>
<protein>
    <submittedName>
        <fullName evidence="3">Cytochrome C</fullName>
    </submittedName>
</protein>
<dbReference type="Proteomes" id="UP000054388">
    <property type="component" value="Unassembled WGS sequence"/>
</dbReference>
<keyword evidence="1" id="KW-0732">Signal</keyword>
<feature type="domain" description="Haem-binding" evidence="2">
    <location>
        <begin position="13"/>
        <end position="149"/>
    </location>
</feature>
<gene>
    <name evidence="3" type="ORF">AR686_07320</name>
</gene>
<dbReference type="SMART" id="SM01235">
    <property type="entry name" value="Haem_bd"/>
    <property type="match status" value="1"/>
</dbReference>
<evidence type="ECO:0000313" key="3">
    <source>
        <dbReference type="EMBL" id="KUJ56365.1"/>
    </source>
</evidence>
<feature type="signal peptide" evidence="1">
    <location>
        <begin position="1"/>
        <end position="27"/>
    </location>
</feature>
<dbReference type="Pfam" id="PF14376">
    <property type="entry name" value="Haem_bd"/>
    <property type="match status" value="1"/>
</dbReference>
<reference evidence="3 4" key="1">
    <citation type="submission" date="2015-10" db="EMBL/GenBank/DDBJ databases">
        <title>Genome sequence of Chryseobacterium greenlandense.</title>
        <authorList>
            <person name="Newman J."/>
            <person name="Fischer K."/>
            <person name="Miller J."/>
        </authorList>
    </citation>
    <scope>NUCLEOTIDE SEQUENCE [LARGE SCALE GENOMIC DNA]</scope>
    <source>
        <strain evidence="3 4">UMB34</strain>
    </source>
</reference>
<dbReference type="RefSeq" id="WP_050379465.1">
    <property type="nucleotide sequence ID" value="NZ_LMAI01000004.1"/>
</dbReference>
<organism evidence="3 4">
    <name type="scientific">Chryseobacterium aquaticum subsp. greenlandense</name>
    <dbReference type="NCBI Taxonomy" id="345663"/>
    <lineage>
        <taxon>Bacteria</taxon>
        <taxon>Pseudomonadati</taxon>
        <taxon>Bacteroidota</taxon>
        <taxon>Flavobacteriia</taxon>
        <taxon>Flavobacteriales</taxon>
        <taxon>Weeksellaceae</taxon>
        <taxon>Chryseobacterium group</taxon>
        <taxon>Chryseobacterium</taxon>
    </lineage>
</organism>
<proteinExistence type="predicted"/>
<comment type="caution">
    <text evidence="3">The sequence shown here is derived from an EMBL/GenBank/DDBJ whole genome shotgun (WGS) entry which is preliminary data.</text>
</comment>
<feature type="chain" id="PRO_5007094884" evidence="1">
    <location>
        <begin position="28"/>
        <end position="149"/>
    </location>
</feature>
<evidence type="ECO:0000313" key="4">
    <source>
        <dbReference type="Proteomes" id="UP000054388"/>
    </source>
</evidence>
<accession>A0A101CHZ8</accession>
<evidence type="ECO:0000259" key="2">
    <source>
        <dbReference type="SMART" id="SM01235"/>
    </source>
</evidence>
<name>A0A101CHZ8_9FLAO</name>
<evidence type="ECO:0000256" key="1">
    <source>
        <dbReference type="SAM" id="SignalP"/>
    </source>
</evidence>